<accession>A0A0E9RZF3</accession>
<name>A0A0E9RZF3_ANGAN</name>
<sequence length="13" mass="1579">MSRRKSCAVLQHY</sequence>
<reference evidence="1" key="2">
    <citation type="journal article" date="2015" name="Fish Shellfish Immunol.">
        <title>Early steps in the European eel (Anguilla anguilla)-Vibrio vulnificus interaction in the gills: Role of the RtxA13 toxin.</title>
        <authorList>
            <person name="Callol A."/>
            <person name="Pajuelo D."/>
            <person name="Ebbesson L."/>
            <person name="Teles M."/>
            <person name="MacKenzie S."/>
            <person name="Amaro C."/>
        </authorList>
    </citation>
    <scope>NUCLEOTIDE SEQUENCE</scope>
</reference>
<proteinExistence type="predicted"/>
<evidence type="ECO:0000313" key="1">
    <source>
        <dbReference type="EMBL" id="JAH34456.1"/>
    </source>
</evidence>
<organism evidence="1">
    <name type="scientific">Anguilla anguilla</name>
    <name type="common">European freshwater eel</name>
    <name type="synonym">Muraena anguilla</name>
    <dbReference type="NCBI Taxonomy" id="7936"/>
    <lineage>
        <taxon>Eukaryota</taxon>
        <taxon>Metazoa</taxon>
        <taxon>Chordata</taxon>
        <taxon>Craniata</taxon>
        <taxon>Vertebrata</taxon>
        <taxon>Euteleostomi</taxon>
        <taxon>Actinopterygii</taxon>
        <taxon>Neopterygii</taxon>
        <taxon>Teleostei</taxon>
        <taxon>Anguilliformes</taxon>
        <taxon>Anguillidae</taxon>
        <taxon>Anguilla</taxon>
    </lineage>
</organism>
<dbReference type="EMBL" id="GBXM01074121">
    <property type="protein sequence ID" value="JAH34456.1"/>
    <property type="molecule type" value="Transcribed_RNA"/>
</dbReference>
<reference evidence="1" key="1">
    <citation type="submission" date="2014-11" db="EMBL/GenBank/DDBJ databases">
        <authorList>
            <person name="Amaro Gonzalez C."/>
        </authorList>
    </citation>
    <scope>NUCLEOTIDE SEQUENCE</scope>
</reference>
<protein>
    <submittedName>
        <fullName evidence="1">Uncharacterized protein</fullName>
    </submittedName>
</protein>